<evidence type="ECO:0000313" key="1">
    <source>
        <dbReference type="EMBL" id="GEM49779.1"/>
    </source>
</evidence>
<dbReference type="Pfam" id="PF14022">
    <property type="entry name" value="DUF4238"/>
    <property type="match status" value="1"/>
</dbReference>
<dbReference type="RefSeq" id="WP_146890992.1">
    <property type="nucleotide sequence ID" value="NZ_BJXB01000043.1"/>
</dbReference>
<dbReference type="OrthoDB" id="5918636at2"/>
<dbReference type="InterPro" id="IPR025332">
    <property type="entry name" value="DUF4238"/>
</dbReference>
<evidence type="ECO:0008006" key="3">
    <source>
        <dbReference type="Google" id="ProtNLM"/>
    </source>
</evidence>
<reference evidence="1 2" key="1">
    <citation type="submission" date="2019-07" db="EMBL/GenBank/DDBJ databases">
        <title>Whole genome shotgun sequence of Deinococcus cellulosilyticus NBRC 106333.</title>
        <authorList>
            <person name="Hosoyama A."/>
            <person name="Uohara A."/>
            <person name="Ohji S."/>
            <person name="Ichikawa N."/>
        </authorList>
    </citation>
    <scope>NUCLEOTIDE SEQUENCE [LARGE SCALE GENOMIC DNA]</scope>
    <source>
        <strain evidence="1 2">NBRC 106333</strain>
    </source>
</reference>
<sequence length="272" mass="30837">MSNSRDHHHVPRFYLKHFRDPNGEIHHFNKENRGTGAKGPKGTGFKPDFHSINFGPYENAPDHGSLENYLNVAYENDQAKVLVEVLRHLEGPDDLPAKHRSMLAEITALMFLRSPKIKESFRPFAEQAESEEHTTLTAEAFQQAAFLDMLSSDEVRELKTRLLLRRMHVLTAAAGAFFWSSDAPVLLYLVDSQGLKRLDQEGKYGLNKPGATLALPLSPKHLLLWVNGPSVAHQRETCPASFVESVNWAEFQNATQYVYAHQPFDTKKFPFV</sequence>
<dbReference type="Proteomes" id="UP000321306">
    <property type="component" value="Unassembled WGS sequence"/>
</dbReference>
<dbReference type="EMBL" id="BJXB01000043">
    <property type="protein sequence ID" value="GEM49779.1"/>
    <property type="molecule type" value="Genomic_DNA"/>
</dbReference>
<protein>
    <recommendedName>
        <fullName evidence="3">DUF4238 domain-containing protein</fullName>
    </recommendedName>
</protein>
<gene>
    <name evidence="1" type="ORF">DC3_54140</name>
</gene>
<accession>A0A511NAC4</accession>
<comment type="caution">
    <text evidence="1">The sequence shown here is derived from an EMBL/GenBank/DDBJ whole genome shotgun (WGS) entry which is preliminary data.</text>
</comment>
<name>A0A511NAC4_DEIC1</name>
<dbReference type="AlphaFoldDB" id="A0A511NAC4"/>
<keyword evidence="2" id="KW-1185">Reference proteome</keyword>
<proteinExistence type="predicted"/>
<organism evidence="1 2">
    <name type="scientific">Deinococcus cellulosilyticus (strain DSM 18568 / NBRC 106333 / KACC 11606 / 5516J-15)</name>
    <dbReference type="NCBI Taxonomy" id="1223518"/>
    <lineage>
        <taxon>Bacteria</taxon>
        <taxon>Thermotogati</taxon>
        <taxon>Deinococcota</taxon>
        <taxon>Deinococci</taxon>
        <taxon>Deinococcales</taxon>
        <taxon>Deinococcaceae</taxon>
        <taxon>Deinococcus</taxon>
    </lineage>
</organism>
<evidence type="ECO:0000313" key="2">
    <source>
        <dbReference type="Proteomes" id="UP000321306"/>
    </source>
</evidence>